<evidence type="ECO:0000313" key="3">
    <source>
        <dbReference type="Proteomes" id="UP000267448"/>
    </source>
</evidence>
<dbReference type="Proteomes" id="UP000267448">
    <property type="component" value="Unassembled WGS sequence"/>
</dbReference>
<dbReference type="OrthoDB" id="5906617at2"/>
<evidence type="ECO:0008006" key="4">
    <source>
        <dbReference type="Google" id="ProtNLM"/>
    </source>
</evidence>
<name>A0A3S0IQG5_9GAMM</name>
<dbReference type="Gene3D" id="3.30.559.10">
    <property type="entry name" value="Chloramphenicol acetyltransferase-like domain"/>
    <property type="match status" value="1"/>
</dbReference>
<keyword evidence="3" id="KW-1185">Reference proteome</keyword>
<accession>A0A3S0IQG5</accession>
<reference evidence="2 3" key="1">
    <citation type="submission" date="2018-12" db="EMBL/GenBank/DDBJ databases">
        <authorList>
            <person name="Yu L."/>
        </authorList>
    </citation>
    <scope>NUCLEOTIDE SEQUENCE [LARGE SCALE GENOMIC DNA]</scope>
    <source>
        <strain evidence="2 3">HAW-EB2</strain>
    </source>
</reference>
<dbReference type="InterPro" id="IPR023213">
    <property type="entry name" value="CAT-like_dom_sf"/>
</dbReference>
<evidence type="ECO:0000313" key="2">
    <source>
        <dbReference type="EMBL" id="RTR39687.1"/>
    </source>
</evidence>
<protein>
    <recommendedName>
        <fullName evidence="4">Condensation protein</fullName>
    </recommendedName>
</protein>
<proteinExistence type="predicted"/>
<dbReference type="EMBL" id="RXNU01000003">
    <property type="protein sequence ID" value="RTR39687.1"/>
    <property type="molecule type" value="Genomic_DNA"/>
</dbReference>
<dbReference type="RefSeq" id="WP_126519700.1">
    <property type="nucleotide sequence ID" value="NZ_RXNU01000003.1"/>
</dbReference>
<feature type="compositionally biased region" description="Basic and acidic residues" evidence="1">
    <location>
        <begin position="392"/>
        <end position="401"/>
    </location>
</feature>
<comment type="caution">
    <text evidence="2">The sequence shown here is derived from an EMBL/GenBank/DDBJ whole genome shotgun (WGS) entry which is preliminary data.</text>
</comment>
<dbReference type="AlphaFoldDB" id="A0A3S0IQG5"/>
<feature type="region of interest" description="Disordered" evidence="1">
    <location>
        <begin position="384"/>
        <end position="404"/>
    </location>
</feature>
<sequence length="473" mass="52808">MNKDEHAKPDGRETLNLTQWEIENLHLPPVTTLTLFEGAPPVEFLRRRLAMMLDKNPWLTSRIVKKCTENGVVALAYNESFDPEASIDQHLTVYAPEDASISLSMPYEEMVKALLPVQCARSKPATDKDEALFKVAVIPVKAEATDTDSPMPLQQAMTEAGFALVVSMNHTLGDGHTYYKLYGMLSADTDIEALDPVRVDGFEAAKTQVVGEQESALFRSPGVALGIMGDYLGAKITRRRPQNVAIHQIEPEWLSRQKAKAKQEHVAPFISSNDIISSWFFREMRADLNIMLANFRSRQPSIQGLNEQHAGNYEANVPYFRGDIENPALIRQSIRNVDGTFRAHRAGTPATEIPEFLTLLHNKSALITNWATFYRELVLQGKAEDREDSGESEGKDREGRRTLNPKLHFPIMESNGIITSVWNNGIIFRPRAGELGILMITSHFDNEGVDSVNGVSIKKSQDDPNSPIGDRIV</sequence>
<evidence type="ECO:0000256" key="1">
    <source>
        <dbReference type="SAM" id="MobiDB-lite"/>
    </source>
</evidence>
<organism evidence="2 3">
    <name type="scientific">Shewanella canadensis</name>
    <dbReference type="NCBI Taxonomy" id="271096"/>
    <lineage>
        <taxon>Bacteria</taxon>
        <taxon>Pseudomonadati</taxon>
        <taxon>Pseudomonadota</taxon>
        <taxon>Gammaproteobacteria</taxon>
        <taxon>Alteromonadales</taxon>
        <taxon>Shewanellaceae</taxon>
        <taxon>Shewanella</taxon>
    </lineage>
</organism>
<gene>
    <name evidence="2" type="ORF">EKG38_07760</name>
</gene>